<gene>
    <name evidence="7" type="ORF">BOLC4T24777H</name>
</gene>
<evidence type="ECO:0000313" key="7">
    <source>
        <dbReference type="EMBL" id="VDD09326.1"/>
    </source>
</evidence>
<dbReference type="InterPro" id="IPR005150">
    <property type="entry name" value="Cellulose_synth"/>
</dbReference>
<dbReference type="GO" id="GO:0016760">
    <property type="term" value="F:cellulose synthase (UDP-forming) activity"/>
    <property type="evidence" value="ECO:0007669"/>
    <property type="project" value="InterPro"/>
</dbReference>
<evidence type="ECO:0000256" key="4">
    <source>
        <dbReference type="ARBA" id="ARBA00022692"/>
    </source>
</evidence>
<evidence type="ECO:0000256" key="3">
    <source>
        <dbReference type="ARBA" id="ARBA00022679"/>
    </source>
</evidence>
<keyword evidence="3" id="KW-0808">Transferase</keyword>
<keyword evidence="2" id="KW-0328">Glycosyltransferase</keyword>
<dbReference type="EMBL" id="LR031873">
    <property type="protein sequence ID" value="VDD09326.1"/>
    <property type="molecule type" value="Genomic_DNA"/>
</dbReference>
<evidence type="ECO:0000256" key="6">
    <source>
        <dbReference type="ARBA" id="ARBA00023136"/>
    </source>
</evidence>
<name>A0A3P6C2B0_BRAOL</name>
<dbReference type="GO" id="GO:0012505">
    <property type="term" value="C:endomembrane system"/>
    <property type="evidence" value="ECO:0007669"/>
    <property type="project" value="UniProtKB-SubCell"/>
</dbReference>
<proteinExistence type="predicted"/>
<feature type="non-terminal residue" evidence="7">
    <location>
        <position position="1"/>
    </location>
</feature>
<accession>A0A3P6C2B0</accession>
<keyword evidence="5" id="KW-1133">Transmembrane helix</keyword>
<sequence length="46" mass="5504">IRVLGFLSIVPYLLNVDCDHYIYNSKNLREEMCFMVFVTSIYKNKL</sequence>
<keyword evidence="4" id="KW-0812">Transmembrane</keyword>
<evidence type="ECO:0000256" key="1">
    <source>
        <dbReference type="ARBA" id="ARBA00004308"/>
    </source>
</evidence>
<keyword evidence="6" id="KW-0472">Membrane</keyword>
<dbReference type="AlphaFoldDB" id="A0A3P6C2B0"/>
<comment type="subcellular location">
    <subcellularLocation>
        <location evidence="1">Endomembrane system</location>
    </subcellularLocation>
</comment>
<dbReference type="GO" id="GO:0016020">
    <property type="term" value="C:membrane"/>
    <property type="evidence" value="ECO:0007669"/>
    <property type="project" value="InterPro"/>
</dbReference>
<dbReference type="GO" id="GO:0030244">
    <property type="term" value="P:cellulose biosynthetic process"/>
    <property type="evidence" value="ECO:0007669"/>
    <property type="project" value="InterPro"/>
</dbReference>
<dbReference type="Pfam" id="PF03552">
    <property type="entry name" value="Cellulose_synt"/>
    <property type="match status" value="1"/>
</dbReference>
<protein>
    <submittedName>
        <fullName evidence="7">Uncharacterized protein</fullName>
    </submittedName>
</protein>
<evidence type="ECO:0000256" key="2">
    <source>
        <dbReference type="ARBA" id="ARBA00022676"/>
    </source>
</evidence>
<evidence type="ECO:0000256" key="5">
    <source>
        <dbReference type="ARBA" id="ARBA00022989"/>
    </source>
</evidence>
<organism evidence="7">
    <name type="scientific">Brassica oleracea</name>
    <name type="common">Wild cabbage</name>
    <dbReference type="NCBI Taxonomy" id="3712"/>
    <lineage>
        <taxon>Eukaryota</taxon>
        <taxon>Viridiplantae</taxon>
        <taxon>Streptophyta</taxon>
        <taxon>Embryophyta</taxon>
        <taxon>Tracheophyta</taxon>
        <taxon>Spermatophyta</taxon>
        <taxon>Magnoliopsida</taxon>
        <taxon>eudicotyledons</taxon>
        <taxon>Gunneridae</taxon>
        <taxon>Pentapetalae</taxon>
        <taxon>rosids</taxon>
        <taxon>malvids</taxon>
        <taxon>Brassicales</taxon>
        <taxon>Brassicaceae</taxon>
        <taxon>Brassiceae</taxon>
        <taxon>Brassica</taxon>
    </lineage>
</organism>
<reference evidence="7" key="1">
    <citation type="submission" date="2018-11" db="EMBL/GenBank/DDBJ databases">
        <authorList>
            <consortium name="Genoscope - CEA"/>
            <person name="William W."/>
        </authorList>
    </citation>
    <scope>NUCLEOTIDE SEQUENCE</scope>
</reference>